<organism evidence="6 7">
    <name type="scientific">Cerrena zonata</name>
    <dbReference type="NCBI Taxonomy" id="2478898"/>
    <lineage>
        <taxon>Eukaryota</taxon>
        <taxon>Fungi</taxon>
        <taxon>Dikarya</taxon>
        <taxon>Basidiomycota</taxon>
        <taxon>Agaricomycotina</taxon>
        <taxon>Agaricomycetes</taxon>
        <taxon>Polyporales</taxon>
        <taxon>Cerrenaceae</taxon>
        <taxon>Cerrena</taxon>
    </lineage>
</organism>
<dbReference type="GO" id="GO:0000160">
    <property type="term" value="P:phosphorelay signal transduction system"/>
    <property type="evidence" value="ECO:0007669"/>
    <property type="project" value="UniProtKB-KW"/>
</dbReference>
<dbReference type="Proteomes" id="UP001385951">
    <property type="component" value="Unassembled WGS sequence"/>
</dbReference>
<gene>
    <name evidence="6" type="ORF">QCA50_010125</name>
</gene>
<dbReference type="PROSITE" id="PS50110">
    <property type="entry name" value="RESPONSE_REGULATORY"/>
    <property type="match status" value="1"/>
</dbReference>
<dbReference type="AlphaFoldDB" id="A0AAW0FZU0"/>
<keyword evidence="1 3" id="KW-0597">Phosphoprotein</keyword>
<feature type="modified residue" description="4-aspartylphosphate" evidence="3">
    <location>
        <position position="262"/>
    </location>
</feature>
<protein>
    <recommendedName>
        <fullName evidence="5">Response regulatory domain-containing protein</fullName>
    </recommendedName>
</protein>
<evidence type="ECO:0000313" key="7">
    <source>
        <dbReference type="Proteomes" id="UP001385951"/>
    </source>
</evidence>
<feature type="domain" description="Response regulatory" evidence="5">
    <location>
        <begin position="213"/>
        <end position="333"/>
    </location>
</feature>
<keyword evidence="7" id="KW-1185">Reference proteome</keyword>
<evidence type="ECO:0000313" key="6">
    <source>
        <dbReference type="EMBL" id="KAK7686526.1"/>
    </source>
</evidence>
<evidence type="ECO:0000259" key="5">
    <source>
        <dbReference type="PROSITE" id="PS50110"/>
    </source>
</evidence>
<evidence type="ECO:0000256" key="1">
    <source>
        <dbReference type="ARBA" id="ARBA00022553"/>
    </source>
</evidence>
<dbReference type="Pfam" id="PF00072">
    <property type="entry name" value="Response_reg"/>
    <property type="match status" value="1"/>
</dbReference>
<evidence type="ECO:0000256" key="3">
    <source>
        <dbReference type="PROSITE-ProRule" id="PRU00169"/>
    </source>
</evidence>
<evidence type="ECO:0000256" key="2">
    <source>
        <dbReference type="ARBA" id="ARBA00023012"/>
    </source>
</evidence>
<sequence length="336" mass="36791">MNGTVDVESTEGEGTTFTVKLPTTNPTPPHSPSTTNRRLISMKRVRIIYSHDQTARFYVDLFNTLGGFTATLSDTSLPFSELTRDTDFIWADASSVGSSPSLLRLIASDDWRSLPALFVVHSNAAELAPLEVPLSSAHGVILVKRPVVFHSMLNLFEDPTSYLGKHIKAAQPKVRFALPEESSSKGGETDKEKAIPLDPIPASPTIGSVCRGRVLLVEDNMVSQGLGCRFLERFGYQVVTAKDGQEAVDKSKEGPYVCCLMDCQMPILDGFAATRKIRELETDGTIQGRLPIIALTANVSRENEEKCRTAGMDSFLAKPLKLQDLKTVVEQFTLQS</sequence>
<dbReference type="CDD" id="cd17546">
    <property type="entry name" value="REC_hyHK_CKI1_RcsC-like"/>
    <property type="match status" value="1"/>
</dbReference>
<dbReference type="InterPro" id="IPR011006">
    <property type="entry name" value="CheY-like_superfamily"/>
</dbReference>
<dbReference type="Gene3D" id="3.40.50.2300">
    <property type="match status" value="1"/>
</dbReference>
<name>A0AAW0FZU0_9APHY</name>
<accession>A0AAW0FZU0</accession>
<keyword evidence="2" id="KW-0902">Two-component regulatory system</keyword>
<proteinExistence type="predicted"/>
<dbReference type="PANTHER" id="PTHR45339">
    <property type="entry name" value="HYBRID SIGNAL TRANSDUCTION HISTIDINE KINASE J"/>
    <property type="match status" value="1"/>
</dbReference>
<reference evidence="6 7" key="1">
    <citation type="submission" date="2022-09" db="EMBL/GenBank/DDBJ databases">
        <authorList>
            <person name="Palmer J.M."/>
        </authorList>
    </citation>
    <scope>NUCLEOTIDE SEQUENCE [LARGE SCALE GENOMIC DNA]</scope>
    <source>
        <strain evidence="6 7">DSM 7382</strain>
    </source>
</reference>
<dbReference type="InterPro" id="IPR001789">
    <property type="entry name" value="Sig_transdc_resp-reg_receiver"/>
</dbReference>
<feature type="region of interest" description="Disordered" evidence="4">
    <location>
        <begin position="178"/>
        <end position="197"/>
    </location>
</feature>
<dbReference type="PANTHER" id="PTHR45339:SF1">
    <property type="entry name" value="HYBRID SIGNAL TRANSDUCTION HISTIDINE KINASE J"/>
    <property type="match status" value="1"/>
</dbReference>
<dbReference type="SMART" id="SM00448">
    <property type="entry name" value="REC"/>
    <property type="match status" value="1"/>
</dbReference>
<dbReference type="InterPro" id="IPR036890">
    <property type="entry name" value="HATPase_C_sf"/>
</dbReference>
<evidence type="ECO:0000256" key="4">
    <source>
        <dbReference type="SAM" id="MobiDB-lite"/>
    </source>
</evidence>
<dbReference type="EMBL" id="JASBNA010000016">
    <property type="protein sequence ID" value="KAK7686526.1"/>
    <property type="molecule type" value="Genomic_DNA"/>
</dbReference>
<feature type="region of interest" description="Disordered" evidence="4">
    <location>
        <begin position="1"/>
        <end position="35"/>
    </location>
</feature>
<dbReference type="SUPFAM" id="SSF52172">
    <property type="entry name" value="CheY-like"/>
    <property type="match status" value="1"/>
</dbReference>
<dbReference type="Gene3D" id="3.30.565.10">
    <property type="entry name" value="Histidine kinase-like ATPase, C-terminal domain"/>
    <property type="match status" value="1"/>
</dbReference>
<comment type="caution">
    <text evidence="6">The sequence shown here is derived from an EMBL/GenBank/DDBJ whole genome shotgun (WGS) entry which is preliminary data.</text>
</comment>